<name>A0A7S4FC95_CHRCT</name>
<accession>A0A7S4FC95</accession>
<reference evidence="6" key="1">
    <citation type="submission" date="2021-01" db="EMBL/GenBank/DDBJ databases">
        <authorList>
            <person name="Corre E."/>
            <person name="Pelletier E."/>
            <person name="Niang G."/>
            <person name="Scheremetjew M."/>
            <person name="Finn R."/>
            <person name="Kale V."/>
            <person name="Holt S."/>
            <person name="Cochrane G."/>
            <person name="Meng A."/>
            <person name="Brown T."/>
            <person name="Cohen L."/>
        </authorList>
    </citation>
    <scope>NUCLEOTIDE SEQUENCE</scope>
    <source>
        <strain evidence="6">CCMP645</strain>
    </source>
</reference>
<dbReference type="FunFam" id="3.40.50.300:FF:001436">
    <property type="entry name" value="Developmentally-regulated GTP-binding protein"/>
    <property type="match status" value="1"/>
</dbReference>
<dbReference type="Pfam" id="PF16897">
    <property type="entry name" value="MMR_HSR1_Xtn"/>
    <property type="match status" value="1"/>
</dbReference>
<dbReference type="EMBL" id="HBIZ01063880">
    <property type="protein sequence ID" value="CAE0786698.1"/>
    <property type="molecule type" value="Transcribed_RNA"/>
</dbReference>
<dbReference type="InterPro" id="IPR027417">
    <property type="entry name" value="P-loop_NTPase"/>
</dbReference>
<dbReference type="PROSITE" id="PS51710">
    <property type="entry name" value="G_OBG"/>
    <property type="match status" value="1"/>
</dbReference>
<dbReference type="AlphaFoldDB" id="A0A7S4FC95"/>
<dbReference type="GO" id="GO:0005525">
    <property type="term" value="F:GTP binding"/>
    <property type="evidence" value="ECO:0007669"/>
    <property type="project" value="UniProtKB-KW"/>
</dbReference>
<dbReference type="PROSITE" id="PS00905">
    <property type="entry name" value="GTP1_OBG"/>
    <property type="match status" value="1"/>
</dbReference>
<dbReference type="InterPro" id="IPR031662">
    <property type="entry name" value="GTP-binding_2"/>
</dbReference>
<feature type="domain" description="TGS" evidence="5">
    <location>
        <begin position="290"/>
        <end position="368"/>
    </location>
</feature>
<evidence type="ECO:0000313" key="6">
    <source>
        <dbReference type="EMBL" id="CAE0786698.1"/>
    </source>
</evidence>
<dbReference type="PANTHER" id="PTHR43127">
    <property type="entry name" value="DEVELOPMENTALLY-REGULATED GTP-BINDING PROTEIN 2"/>
    <property type="match status" value="1"/>
</dbReference>
<feature type="domain" description="OBG-type G" evidence="4">
    <location>
        <begin position="63"/>
        <end position="290"/>
    </location>
</feature>
<feature type="compositionally biased region" description="Basic residues" evidence="3">
    <location>
        <begin position="393"/>
        <end position="403"/>
    </location>
</feature>
<dbReference type="InterPro" id="IPR045001">
    <property type="entry name" value="DRG"/>
</dbReference>
<sequence length="403" mass="44760">MSIVEKIKDIEKEIARTQINKATMSHLCQLRARLAKLRTTLLEPPKGASAAGDGFDVEKVGDARVALIGFPSVGKSTILNTFTTTKSEAAAYEFTTLTCIPGVINYKDCRIQLLDLPGIIEGASEGKGRGRQVIGVARSADLVLLVVDAGSGKADRQRELLEAELEAVGLRLNQKPANVYFKRKKTGGVSISSTCRLESINETAVAQILHEYRIHSAEVLFREDCTVEQFIDLVEGNRKYVKCLYVYHKIDMTSIEEVRRIAALPHSMVLSCQAKLNLDVFLDKMWEYLGLVRVYTKPRGKKPDFDDPLVLTDGRHGTTVEAACKQVHRSLIQGFDYAMVWGTSVKHTPQRVGLAHVLQDEDVIQVVKKAKDKSNTADPYNQKQGPVNQSRQQIKKAKKPLKS</sequence>
<dbReference type="InterPro" id="IPR006073">
    <property type="entry name" value="GTP-bd"/>
</dbReference>
<keyword evidence="1" id="KW-0547">Nucleotide-binding</keyword>
<dbReference type="InterPro" id="IPR004095">
    <property type="entry name" value="TGS"/>
</dbReference>
<dbReference type="SUPFAM" id="SSF81271">
    <property type="entry name" value="TGS-like"/>
    <property type="match status" value="1"/>
</dbReference>
<protein>
    <recommendedName>
        <fullName evidence="7">OBG-type G domain-containing protein</fullName>
    </recommendedName>
</protein>
<evidence type="ECO:0000259" key="5">
    <source>
        <dbReference type="PROSITE" id="PS51880"/>
    </source>
</evidence>
<feature type="compositionally biased region" description="Polar residues" evidence="3">
    <location>
        <begin position="376"/>
        <end position="392"/>
    </location>
</feature>
<dbReference type="InterPro" id="IPR005225">
    <property type="entry name" value="Small_GTP-bd"/>
</dbReference>
<dbReference type="PRINTS" id="PR00326">
    <property type="entry name" value="GTP1OBG"/>
</dbReference>
<dbReference type="SUPFAM" id="SSF52540">
    <property type="entry name" value="P-loop containing nucleoside triphosphate hydrolases"/>
    <property type="match status" value="1"/>
</dbReference>
<keyword evidence="2" id="KW-0342">GTP-binding</keyword>
<dbReference type="Pfam" id="PF02824">
    <property type="entry name" value="TGS"/>
    <property type="match status" value="1"/>
</dbReference>
<dbReference type="GO" id="GO:0003924">
    <property type="term" value="F:GTPase activity"/>
    <property type="evidence" value="ECO:0007669"/>
    <property type="project" value="InterPro"/>
</dbReference>
<dbReference type="PROSITE" id="PS51880">
    <property type="entry name" value="TGS"/>
    <property type="match status" value="1"/>
</dbReference>
<dbReference type="InterPro" id="IPR012676">
    <property type="entry name" value="TGS-like"/>
</dbReference>
<evidence type="ECO:0000259" key="4">
    <source>
        <dbReference type="PROSITE" id="PS51710"/>
    </source>
</evidence>
<gene>
    <name evidence="6" type="ORF">PCAR00345_LOCUS39406</name>
</gene>
<dbReference type="Gene3D" id="3.10.20.30">
    <property type="match status" value="1"/>
</dbReference>
<evidence type="ECO:0008006" key="7">
    <source>
        <dbReference type="Google" id="ProtNLM"/>
    </source>
</evidence>
<dbReference type="InterPro" id="IPR031167">
    <property type="entry name" value="G_OBG"/>
</dbReference>
<organism evidence="6">
    <name type="scientific">Chrysotila carterae</name>
    <name type="common">Marine alga</name>
    <name type="synonym">Syracosphaera carterae</name>
    <dbReference type="NCBI Taxonomy" id="13221"/>
    <lineage>
        <taxon>Eukaryota</taxon>
        <taxon>Haptista</taxon>
        <taxon>Haptophyta</taxon>
        <taxon>Prymnesiophyceae</taxon>
        <taxon>Isochrysidales</taxon>
        <taxon>Isochrysidaceae</taxon>
        <taxon>Chrysotila</taxon>
    </lineage>
</organism>
<dbReference type="Gene3D" id="6.10.140.1070">
    <property type="match status" value="2"/>
</dbReference>
<dbReference type="CDD" id="cd01896">
    <property type="entry name" value="DRG"/>
    <property type="match status" value="1"/>
</dbReference>
<evidence type="ECO:0000256" key="2">
    <source>
        <dbReference type="ARBA" id="ARBA00023134"/>
    </source>
</evidence>
<dbReference type="InterPro" id="IPR012675">
    <property type="entry name" value="Beta-grasp_dom_sf"/>
</dbReference>
<dbReference type="FunFam" id="3.10.20.30:FF:000003">
    <property type="entry name" value="Developmentally-regulated GTP-binding protein 1"/>
    <property type="match status" value="1"/>
</dbReference>
<evidence type="ECO:0000256" key="1">
    <source>
        <dbReference type="ARBA" id="ARBA00022741"/>
    </source>
</evidence>
<proteinExistence type="predicted"/>
<evidence type="ECO:0000256" key="3">
    <source>
        <dbReference type="SAM" id="MobiDB-lite"/>
    </source>
</evidence>
<dbReference type="Pfam" id="PF01926">
    <property type="entry name" value="MMR_HSR1"/>
    <property type="match status" value="1"/>
</dbReference>
<dbReference type="InterPro" id="IPR006074">
    <property type="entry name" value="GTP1-OBG_CS"/>
</dbReference>
<feature type="region of interest" description="Disordered" evidence="3">
    <location>
        <begin position="370"/>
        <end position="403"/>
    </location>
</feature>
<dbReference type="NCBIfam" id="TIGR00231">
    <property type="entry name" value="small_GTP"/>
    <property type="match status" value="1"/>
</dbReference>